<dbReference type="VEuPathDB" id="TrichDB:TVAG_008670"/>
<reference evidence="4" key="1">
    <citation type="submission" date="2006-10" db="EMBL/GenBank/DDBJ databases">
        <authorList>
            <person name="Amadeo P."/>
            <person name="Zhao Q."/>
            <person name="Wortman J."/>
            <person name="Fraser-Liggett C."/>
            <person name="Carlton J."/>
        </authorList>
    </citation>
    <scope>NUCLEOTIDE SEQUENCE</scope>
    <source>
        <strain evidence="4">G3</strain>
    </source>
</reference>
<dbReference type="eggNOG" id="KOG2158">
    <property type="taxonomic scope" value="Eukaryota"/>
</dbReference>
<dbReference type="EMBL" id="DS113653">
    <property type="protein sequence ID" value="EAX99019.1"/>
    <property type="molecule type" value="Genomic_DNA"/>
</dbReference>
<dbReference type="Proteomes" id="UP000001542">
    <property type="component" value="Unassembled WGS sequence"/>
</dbReference>
<dbReference type="GO" id="GO:0036064">
    <property type="term" value="C:ciliary basal body"/>
    <property type="evidence" value="ECO:0000318"/>
    <property type="project" value="GO_Central"/>
</dbReference>
<dbReference type="PROSITE" id="PS51221">
    <property type="entry name" value="TTL"/>
    <property type="match status" value="1"/>
</dbReference>
<dbReference type="FunCoup" id="A2F7U0">
    <property type="interactions" value="1"/>
</dbReference>
<dbReference type="Gene3D" id="3.30.470.20">
    <property type="entry name" value="ATP-grasp fold, B domain"/>
    <property type="match status" value="1"/>
</dbReference>
<dbReference type="KEGG" id="tva:4756838"/>
<keyword evidence="3" id="KW-0067">ATP-binding</keyword>
<dbReference type="GO" id="GO:0070740">
    <property type="term" value="F:tubulin-glutamic acid ligase activity"/>
    <property type="evidence" value="ECO:0000318"/>
    <property type="project" value="GO_Central"/>
</dbReference>
<keyword evidence="1 4" id="KW-0436">Ligase</keyword>
<dbReference type="PANTHER" id="PTHR12241:SF147">
    <property type="entry name" value="TUBULIN POLYGLUTAMYLASE TTLL7"/>
    <property type="match status" value="1"/>
</dbReference>
<dbReference type="GO" id="GO:0015631">
    <property type="term" value="F:tubulin binding"/>
    <property type="evidence" value="ECO:0000318"/>
    <property type="project" value="GO_Central"/>
</dbReference>
<proteinExistence type="predicted"/>
<keyword evidence="5" id="KW-1185">Reference proteome</keyword>
<dbReference type="GO" id="GO:0005524">
    <property type="term" value="F:ATP binding"/>
    <property type="evidence" value="ECO:0007669"/>
    <property type="project" value="UniProtKB-KW"/>
</dbReference>
<dbReference type="InParanoid" id="A2F7U0"/>
<reference evidence="4" key="2">
    <citation type="journal article" date="2007" name="Science">
        <title>Draft genome sequence of the sexually transmitted pathogen Trichomonas vaginalis.</title>
        <authorList>
            <person name="Carlton J.M."/>
            <person name="Hirt R.P."/>
            <person name="Silva J.C."/>
            <person name="Delcher A.L."/>
            <person name="Schatz M."/>
            <person name="Zhao Q."/>
            <person name="Wortman J.R."/>
            <person name="Bidwell S.L."/>
            <person name="Alsmark U.C.M."/>
            <person name="Besteiro S."/>
            <person name="Sicheritz-Ponten T."/>
            <person name="Noel C.J."/>
            <person name="Dacks J.B."/>
            <person name="Foster P.G."/>
            <person name="Simillion C."/>
            <person name="Van de Peer Y."/>
            <person name="Miranda-Saavedra D."/>
            <person name="Barton G.J."/>
            <person name="Westrop G.D."/>
            <person name="Mueller S."/>
            <person name="Dessi D."/>
            <person name="Fiori P.L."/>
            <person name="Ren Q."/>
            <person name="Paulsen I."/>
            <person name="Zhang H."/>
            <person name="Bastida-Corcuera F.D."/>
            <person name="Simoes-Barbosa A."/>
            <person name="Brown M.T."/>
            <person name="Hayes R.D."/>
            <person name="Mukherjee M."/>
            <person name="Okumura C.Y."/>
            <person name="Schneider R."/>
            <person name="Smith A.J."/>
            <person name="Vanacova S."/>
            <person name="Villalvazo M."/>
            <person name="Haas B.J."/>
            <person name="Pertea M."/>
            <person name="Feldblyum T.V."/>
            <person name="Utterback T.R."/>
            <person name="Shu C.L."/>
            <person name="Osoegawa K."/>
            <person name="de Jong P.J."/>
            <person name="Hrdy I."/>
            <person name="Horvathova L."/>
            <person name="Zubacova Z."/>
            <person name="Dolezal P."/>
            <person name="Malik S.B."/>
            <person name="Logsdon J.M. Jr."/>
            <person name="Henze K."/>
            <person name="Gupta A."/>
            <person name="Wang C.C."/>
            <person name="Dunne R.L."/>
            <person name="Upcroft J.A."/>
            <person name="Upcroft P."/>
            <person name="White O."/>
            <person name="Salzberg S.L."/>
            <person name="Tang P."/>
            <person name="Chiu C.-H."/>
            <person name="Lee Y.-S."/>
            <person name="Embley T.M."/>
            <person name="Coombs G.H."/>
            <person name="Mottram J.C."/>
            <person name="Tachezy J."/>
            <person name="Fraser-Liggett C.M."/>
            <person name="Johnson P.J."/>
        </authorList>
    </citation>
    <scope>NUCLEOTIDE SEQUENCE [LARGE SCALE GENOMIC DNA]</scope>
    <source>
        <strain evidence="4">G3</strain>
    </source>
</reference>
<keyword evidence="2" id="KW-0547">Nucleotide-binding</keyword>
<dbReference type="OMA" id="QLWMDIK"/>
<accession>A2F7U0</accession>
<dbReference type="PANTHER" id="PTHR12241">
    <property type="entry name" value="TUBULIN POLYGLUTAMYLASE"/>
    <property type="match status" value="1"/>
</dbReference>
<evidence type="ECO:0000256" key="3">
    <source>
        <dbReference type="ARBA" id="ARBA00022840"/>
    </source>
</evidence>
<dbReference type="GO" id="GO:0000226">
    <property type="term" value="P:microtubule cytoskeleton organization"/>
    <property type="evidence" value="ECO:0000318"/>
    <property type="project" value="GO_Central"/>
</dbReference>
<dbReference type="Pfam" id="PF03133">
    <property type="entry name" value="TTL"/>
    <property type="match status" value="1"/>
</dbReference>
<dbReference type="VEuPathDB" id="TrichDB:TVAGG3_0017990"/>
<dbReference type="OrthoDB" id="202825at2759"/>
<evidence type="ECO:0000313" key="4">
    <source>
        <dbReference type="EMBL" id="EAX99019.1"/>
    </source>
</evidence>
<organism evidence="4 5">
    <name type="scientific">Trichomonas vaginalis (strain ATCC PRA-98 / G3)</name>
    <dbReference type="NCBI Taxonomy" id="412133"/>
    <lineage>
        <taxon>Eukaryota</taxon>
        <taxon>Metamonada</taxon>
        <taxon>Parabasalia</taxon>
        <taxon>Trichomonadida</taxon>
        <taxon>Trichomonadidae</taxon>
        <taxon>Trichomonas</taxon>
    </lineage>
</organism>
<dbReference type="RefSeq" id="XP_001311949.1">
    <property type="nucleotide sequence ID" value="XM_001311948.1"/>
</dbReference>
<protein>
    <submittedName>
        <fullName evidence="4">Tubulin-tyrosine ligase family protein</fullName>
    </submittedName>
</protein>
<evidence type="ECO:0000313" key="5">
    <source>
        <dbReference type="Proteomes" id="UP000001542"/>
    </source>
</evidence>
<dbReference type="AlphaFoldDB" id="A2F7U0"/>
<dbReference type="SUPFAM" id="SSF56059">
    <property type="entry name" value="Glutathione synthetase ATP-binding domain-like"/>
    <property type="match status" value="1"/>
</dbReference>
<name>A2F7U0_TRIV3</name>
<dbReference type="InterPro" id="IPR004344">
    <property type="entry name" value="TTL/TTLL_fam"/>
</dbReference>
<gene>
    <name evidence="4" type="ORF">TVAG_008670</name>
</gene>
<sequence>MTWEITGSTSDCDIFWMDTNVNVEFCSKMKPYQFVNHFPGTGCISRKVNLSKNFFAMQKLFPEQYNFHPKSFTVPAERSTLKNYMESMPADHRTFIIKPDLGSQGKGIYLIQDPNEALECKKLAIAQQLIDPYLIDGLKFDLRVYALVSSINPLRVYVYKEGLARFCTEEYEKPTSKNMNQSYKFLTNYSLNKHNKKFEQFHDGKGHKRSISCVFKQLLENGVDIDKLWEEIHRIIVLTVIIGQPIIAHNYKSSIKAQDGKSRCFEILGFDILIDSNLKPWVLEVNHSPSFSTESDFDYHVKMDLISEALKILDINHIMRSRIINIDKQRTYQRINGTRQTDIPQLFNPTLESRIASSTGWKLVYPAANAAEFDKILNRIEDLPKYGIEETHAFVCRKKASQTQIDEMERKALEAKREPKPFVTSFGQYSILSPKSHHLFVAPKVRPQTDTRRQPARLIRLKT</sequence>
<dbReference type="SMR" id="A2F7U0"/>
<evidence type="ECO:0000256" key="2">
    <source>
        <dbReference type="ARBA" id="ARBA00022741"/>
    </source>
</evidence>
<evidence type="ECO:0000256" key="1">
    <source>
        <dbReference type="ARBA" id="ARBA00022598"/>
    </source>
</evidence>